<dbReference type="AlphaFoldDB" id="A0A4S8MIX8"/>
<evidence type="ECO:0000256" key="1">
    <source>
        <dbReference type="SAM" id="Phobius"/>
    </source>
</evidence>
<keyword evidence="1" id="KW-0472">Membrane</keyword>
<protein>
    <submittedName>
        <fullName evidence="2">Uncharacterized protein</fullName>
    </submittedName>
</protein>
<proteinExistence type="predicted"/>
<sequence>MLPPGYTLLHHRQFPLAPAYANTFTVVKISPLISPALILPSLYFLIASYILYYYDQVFA</sequence>
<feature type="transmembrane region" description="Helical" evidence="1">
    <location>
        <begin position="32"/>
        <end position="54"/>
    </location>
</feature>
<name>A0A4S8MIX8_DENBC</name>
<accession>A0A4S8MIX8</accession>
<keyword evidence="1" id="KW-1133">Transmembrane helix</keyword>
<reference evidence="2 3" key="1">
    <citation type="journal article" date="2019" name="Nat. Ecol. Evol.">
        <title>Megaphylogeny resolves global patterns of mushroom evolution.</title>
        <authorList>
            <person name="Varga T."/>
            <person name="Krizsan K."/>
            <person name="Foldi C."/>
            <person name="Dima B."/>
            <person name="Sanchez-Garcia M."/>
            <person name="Sanchez-Ramirez S."/>
            <person name="Szollosi G.J."/>
            <person name="Szarkandi J.G."/>
            <person name="Papp V."/>
            <person name="Albert L."/>
            <person name="Andreopoulos W."/>
            <person name="Angelini C."/>
            <person name="Antonin V."/>
            <person name="Barry K.W."/>
            <person name="Bougher N.L."/>
            <person name="Buchanan P."/>
            <person name="Buyck B."/>
            <person name="Bense V."/>
            <person name="Catcheside P."/>
            <person name="Chovatia M."/>
            <person name="Cooper J."/>
            <person name="Damon W."/>
            <person name="Desjardin D."/>
            <person name="Finy P."/>
            <person name="Geml J."/>
            <person name="Haridas S."/>
            <person name="Hughes K."/>
            <person name="Justo A."/>
            <person name="Karasinski D."/>
            <person name="Kautmanova I."/>
            <person name="Kiss B."/>
            <person name="Kocsube S."/>
            <person name="Kotiranta H."/>
            <person name="LaButti K.M."/>
            <person name="Lechner B.E."/>
            <person name="Liimatainen K."/>
            <person name="Lipzen A."/>
            <person name="Lukacs Z."/>
            <person name="Mihaltcheva S."/>
            <person name="Morgado L.N."/>
            <person name="Niskanen T."/>
            <person name="Noordeloos M.E."/>
            <person name="Ohm R.A."/>
            <person name="Ortiz-Santana B."/>
            <person name="Ovrebo C."/>
            <person name="Racz N."/>
            <person name="Riley R."/>
            <person name="Savchenko A."/>
            <person name="Shiryaev A."/>
            <person name="Soop K."/>
            <person name="Spirin V."/>
            <person name="Szebenyi C."/>
            <person name="Tomsovsky M."/>
            <person name="Tulloss R.E."/>
            <person name="Uehling J."/>
            <person name="Grigoriev I.V."/>
            <person name="Vagvolgyi C."/>
            <person name="Papp T."/>
            <person name="Martin F.M."/>
            <person name="Miettinen O."/>
            <person name="Hibbett D.S."/>
            <person name="Nagy L.G."/>
        </authorList>
    </citation>
    <scope>NUCLEOTIDE SEQUENCE [LARGE SCALE GENOMIC DNA]</scope>
    <source>
        <strain evidence="2 3">CBS 962.96</strain>
    </source>
</reference>
<dbReference type="Proteomes" id="UP000297245">
    <property type="component" value="Unassembled WGS sequence"/>
</dbReference>
<evidence type="ECO:0000313" key="2">
    <source>
        <dbReference type="EMBL" id="THV02708.1"/>
    </source>
</evidence>
<dbReference type="EMBL" id="ML179074">
    <property type="protein sequence ID" value="THV02708.1"/>
    <property type="molecule type" value="Genomic_DNA"/>
</dbReference>
<keyword evidence="1" id="KW-0812">Transmembrane</keyword>
<keyword evidence="3" id="KW-1185">Reference proteome</keyword>
<gene>
    <name evidence="2" type="ORF">K435DRAFT_919066</name>
</gene>
<organism evidence="2 3">
    <name type="scientific">Dendrothele bispora (strain CBS 962.96)</name>
    <dbReference type="NCBI Taxonomy" id="1314807"/>
    <lineage>
        <taxon>Eukaryota</taxon>
        <taxon>Fungi</taxon>
        <taxon>Dikarya</taxon>
        <taxon>Basidiomycota</taxon>
        <taxon>Agaricomycotina</taxon>
        <taxon>Agaricomycetes</taxon>
        <taxon>Agaricomycetidae</taxon>
        <taxon>Agaricales</taxon>
        <taxon>Agaricales incertae sedis</taxon>
        <taxon>Dendrothele</taxon>
    </lineage>
</organism>
<evidence type="ECO:0000313" key="3">
    <source>
        <dbReference type="Proteomes" id="UP000297245"/>
    </source>
</evidence>